<evidence type="ECO:0000256" key="3">
    <source>
        <dbReference type="ARBA" id="ARBA00022679"/>
    </source>
</evidence>
<evidence type="ECO:0000256" key="1">
    <source>
        <dbReference type="ARBA" id="ARBA00004496"/>
    </source>
</evidence>
<dbReference type="GO" id="GO:0005524">
    <property type="term" value="F:ATP binding"/>
    <property type="evidence" value="ECO:0007669"/>
    <property type="project" value="UniProtKB-UniRule"/>
</dbReference>
<dbReference type="PANTHER" id="PTHR17490:SF18">
    <property type="entry name" value="THREONYLCARBAMOYL-AMP SYNTHASE"/>
    <property type="match status" value="1"/>
</dbReference>
<keyword evidence="4 9" id="KW-0819">tRNA processing</keyword>
<dbReference type="GO" id="GO:0005737">
    <property type="term" value="C:cytoplasm"/>
    <property type="evidence" value="ECO:0007669"/>
    <property type="project" value="UniProtKB-SubCell"/>
</dbReference>
<comment type="catalytic activity">
    <reaction evidence="8 9">
        <text>L-threonine + hydrogencarbonate + ATP = L-threonylcarbamoyladenylate + diphosphate + H2O</text>
        <dbReference type="Rhea" id="RHEA:36407"/>
        <dbReference type="ChEBI" id="CHEBI:15377"/>
        <dbReference type="ChEBI" id="CHEBI:17544"/>
        <dbReference type="ChEBI" id="CHEBI:30616"/>
        <dbReference type="ChEBI" id="CHEBI:33019"/>
        <dbReference type="ChEBI" id="CHEBI:57926"/>
        <dbReference type="ChEBI" id="CHEBI:73682"/>
        <dbReference type="EC" id="2.7.7.87"/>
    </reaction>
</comment>
<dbReference type="SUPFAM" id="SSF55821">
    <property type="entry name" value="YrdC/RibB"/>
    <property type="match status" value="1"/>
</dbReference>
<sequence>MSFSSALTAYRQGGVIAYPTEAVFGLGCDPDNDAAIQKLLAIKQRPKEKGLILLAGDYAQLQPYLDESTISAQQKAEILSRWPGAITQIMPAKSTVSSWVKGSFDSIAVRVTEHPDVIDLCRQTGKPIISTSANLTGQPSLCDYQQVVAQFQDKVDFILEGKTLGFSNPSTIINALSGEILRP</sequence>
<dbReference type="AlphaFoldDB" id="A0AAE9YQS8"/>
<feature type="domain" description="YrdC-like" evidence="10">
    <location>
        <begin position="1"/>
        <end position="183"/>
    </location>
</feature>
<evidence type="ECO:0000256" key="4">
    <source>
        <dbReference type="ARBA" id="ARBA00022694"/>
    </source>
</evidence>
<dbReference type="KEGG" id="tact:SG35_000105"/>
<dbReference type="GO" id="GO:0003725">
    <property type="term" value="F:double-stranded RNA binding"/>
    <property type="evidence" value="ECO:0007669"/>
    <property type="project" value="InterPro"/>
</dbReference>
<evidence type="ECO:0000313" key="12">
    <source>
        <dbReference type="Proteomes" id="UP000032568"/>
    </source>
</evidence>
<comment type="subcellular location">
    <subcellularLocation>
        <location evidence="1 9">Cytoplasm</location>
    </subcellularLocation>
</comment>
<dbReference type="GO" id="GO:0000049">
    <property type="term" value="F:tRNA binding"/>
    <property type="evidence" value="ECO:0007669"/>
    <property type="project" value="TreeGrafter"/>
</dbReference>
<dbReference type="PROSITE" id="PS51163">
    <property type="entry name" value="YRDC"/>
    <property type="match status" value="1"/>
</dbReference>
<evidence type="ECO:0000256" key="6">
    <source>
        <dbReference type="ARBA" id="ARBA00022741"/>
    </source>
</evidence>
<keyword evidence="6 9" id="KW-0547">Nucleotide-binding</keyword>
<protein>
    <recommendedName>
        <fullName evidence="9">Threonylcarbamoyl-AMP synthase</fullName>
        <shortName evidence="9">TC-AMP synthase</shortName>
        <ecNumber evidence="9">2.7.7.87</ecNumber>
    </recommendedName>
    <alternativeName>
        <fullName evidence="9">L-threonylcarbamoyladenylate synthase</fullName>
    </alternativeName>
    <alternativeName>
        <fullName evidence="9">t(6)A37 threonylcarbamoyladenosine biosynthesis protein TsaC</fullName>
    </alternativeName>
    <alternativeName>
        <fullName evidence="9">tRNA threonylcarbamoyladenosine biosynthesis protein TsaC</fullName>
    </alternativeName>
</protein>
<dbReference type="PANTHER" id="PTHR17490">
    <property type="entry name" value="SUA5"/>
    <property type="match status" value="1"/>
</dbReference>
<dbReference type="GO" id="GO:0061710">
    <property type="term" value="F:L-threonylcarbamoyladenylate synthase"/>
    <property type="evidence" value="ECO:0007669"/>
    <property type="project" value="UniProtKB-EC"/>
</dbReference>
<keyword evidence="5 9" id="KW-0548">Nucleotidyltransferase</keyword>
<dbReference type="InterPro" id="IPR017945">
    <property type="entry name" value="DHBP_synth_RibB-like_a/b_dom"/>
</dbReference>
<keyword evidence="7 9" id="KW-0067">ATP-binding</keyword>
<gene>
    <name evidence="9" type="primary">tsaC</name>
    <name evidence="11" type="ORF">SG35_000105</name>
</gene>
<evidence type="ECO:0000259" key="10">
    <source>
        <dbReference type="PROSITE" id="PS51163"/>
    </source>
</evidence>
<organism evidence="11 12">
    <name type="scientific">Thalassomonas actiniarum</name>
    <dbReference type="NCBI Taxonomy" id="485447"/>
    <lineage>
        <taxon>Bacteria</taxon>
        <taxon>Pseudomonadati</taxon>
        <taxon>Pseudomonadota</taxon>
        <taxon>Gammaproteobacteria</taxon>
        <taxon>Alteromonadales</taxon>
        <taxon>Colwelliaceae</taxon>
        <taxon>Thalassomonas</taxon>
    </lineage>
</organism>
<dbReference type="InterPro" id="IPR050156">
    <property type="entry name" value="TC-AMP_synthase_SUA5"/>
</dbReference>
<keyword evidence="12" id="KW-1185">Reference proteome</keyword>
<dbReference type="RefSeq" id="WP_044833159.1">
    <property type="nucleotide sequence ID" value="NZ_CP059735.1"/>
</dbReference>
<proteinExistence type="inferred from homology"/>
<keyword evidence="2 9" id="KW-0963">Cytoplasm</keyword>
<evidence type="ECO:0000256" key="9">
    <source>
        <dbReference type="HAMAP-Rule" id="MF_01852"/>
    </source>
</evidence>
<evidence type="ECO:0000256" key="8">
    <source>
        <dbReference type="ARBA" id="ARBA00048366"/>
    </source>
</evidence>
<dbReference type="EC" id="2.7.7.87" evidence="9"/>
<dbReference type="Proteomes" id="UP000032568">
    <property type="component" value="Chromosome"/>
</dbReference>
<dbReference type="InterPro" id="IPR023535">
    <property type="entry name" value="TC-AMP_synthase"/>
</dbReference>
<keyword evidence="3 9" id="KW-0808">Transferase</keyword>
<dbReference type="Gene3D" id="3.90.870.10">
    <property type="entry name" value="DHBP synthase"/>
    <property type="match status" value="1"/>
</dbReference>
<name>A0AAE9YQS8_9GAMM</name>
<dbReference type="InterPro" id="IPR006070">
    <property type="entry name" value="Sua5-like_dom"/>
</dbReference>
<reference evidence="11 12" key="1">
    <citation type="journal article" date="2015" name="Genome Announc.">
        <title>Draft Genome Sequences of Marine Isolates of Thalassomonas viridans and Thalassomonas actiniarum.</title>
        <authorList>
            <person name="Olonade I."/>
            <person name="van Zyl L.J."/>
            <person name="Trindade M."/>
        </authorList>
    </citation>
    <scope>NUCLEOTIDE SEQUENCE [LARGE SCALE GENOMIC DNA]</scope>
    <source>
        <strain evidence="11 12">A5K-106</strain>
    </source>
</reference>
<accession>A0AAE9YQS8</accession>
<comment type="similarity">
    <text evidence="9">Belongs to the SUA5 family. TsaC subfamily.</text>
</comment>
<comment type="function">
    <text evidence="9">Required for the formation of a threonylcarbamoyl group on adenosine at position 37 (t(6)A37) in tRNAs that read codons beginning with adenine. Catalyzes the conversion of L-threonine, HCO(3)(-)/CO(2) and ATP to give threonylcarbamoyl-AMP (TC-AMP) as the acyladenylate intermediate, with the release of diphosphate.</text>
</comment>
<reference evidence="11 12" key="2">
    <citation type="journal article" date="2022" name="Mar. Drugs">
        <title>Bioassay-Guided Fractionation Leads to the Detection of Cholic Acid Generated by the Rare Thalassomonas sp.</title>
        <authorList>
            <person name="Pheiffer F."/>
            <person name="Schneider Y.K."/>
            <person name="Hansen E.H."/>
            <person name="Andersen J.H."/>
            <person name="Isaksson J."/>
            <person name="Busche T."/>
            <person name="R C."/>
            <person name="Kalinowski J."/>
            <person name="Zyl L.V."/>
            <person name="Trindade M."/>
        </authorList>
    </citation>
    <scope>NUCLEOTIDE SEQUENCE [LARGE SCALE GENOMIC DNA]</scope>
    <source>
        <strain evidence="11 12">A5K-106</strain>
    </source>
</reference>
<evidence type="ECO:0000256" key="5">
    <source>
        <dbReference type="ARBA" id="ARBA00022695"/>
    </source>
</evidence>
<dbReference type="GO" id="GO:0006450">
    <property type="term" value="P:regulation of translational fidelity"/>
    <property type="evidence" value="ECO:0007669"/>
    <property type="project" value="TreeGrafter"/>
</dbReference>
<dbReference type="EMBL" id="CP059735">
    <property type="protein sequence ID" value="WDD99136.1"/>
    <property type="molecule type" value="Genomic_DNA"/>
</dbReference>
<evidence type="ECO:0000313" key="11">
    <source>
        <dbReference type="EMBL" id="WDD99136.1"/>
    </source>
</evidence>
<dbReference type="HAMAP" id="MF_01852">
    <property type="entry name" value="TsaC"/>
    <property type="match status" value="1"/>
</dbReference>
<dbReference type="Pfam" id="PF01300">
    <property type="entry name" value="Sua5_yciO_yrdC"/>
    <property type="match status" value="1"/>
</dbReference>
<dbReference type="GO" id="GO:0002949">
    <property type="term" value="P:tRNA threonylcarbamoyladenosine modification"/>
    <property type="evidence" value="ECO:0007669"/>
    <property type="project" value="UniProtKB-UniRule"/>
</dbReference>
<dbReference type="NCBIfam" id="TIGR00057">
    <property type="entry name" value="L-threonylcarbamoyladenylate synthase"/>
    <property type="match status" value="1"/>
</dbReference>
<dbReference type="FunFam" id="3.90.870.10:FF:000004">
    <property type="entry name" value="Threonylcarbamoyl-AMP synthase"/>
    <property type="match status" value="1"/>
</dbReference>
<evidence type="ECO:0000256" key="7">
    <source>
        <dbReference type="ARBA" id="ARBA00022840"/>
    </source>
</evidence>
<evidence type="ECO:0000256" key="2">
    <source>
        <dbReference type="ARBA" id="ARBA00022490"/>
    </source>
</evidence>